<name>A0AA97I340_9EURY</name>
<accession>A0AA97I340</accession>
<organism evidence="1 2">
    <name type="scientific">Methanochimaera problematica</name>
    <dbReference type="NCBI Taxonomy" id="2609417"/>
    <lineage>
        <taxon>Archaea</taxon>
        <taxon>Methanobacteriati</taxon>
        <taxon>Methanobacteriota</taxon>
        <taxon>Stenosarchaea group</taxon>
        <taxon>Methanomicrobia</taxon>
        <taxon>Methanomicrobiales</taxon>
        <taxon>Methanomicrobiaceae</taxon>
        <taxon>Methanochimaera</taxon>
    </lineage>
</organism>
<sequence length="357" mass="41430">MKEEKYDSEDLFQSLLEDYPKLISGSQINPDAPRRWILVKREMGIRDKENGSNRWSVDHFFLDQDGIPTLIEVKRSTDTRIRREVVGQMLDYATNSIKYWNIDEIRELFEQTCSEKNIDHISHLADILDKDADQEEYWKMVERNLKNSNIRLLFVADIIPPELQRIIEFLNEQMISAEVLAMEVKQYSGQNLKTLVSRVVGRTMKAADLKAETKGKWNKEQLLEEVKVKSGANASLFVKGVIDWCNDKGYITRYGKGATPSLNIGFFQGDTECKFFELDPKYIRISFSVAQKCKPFNDVEKRRELILMLNSFEGFTFNEESPKGSPGIQISQLSADKSFDGFCETFEWIVRQVRENN</sequence>
<protein>
    <submittedName>
        <fullName evidence="1">Uncharacterized protein</fullName>
    </submittedName>
</protein>
<dbReference type="AlphaFoldDB" id="A0AA97I340"/>
<evidence type="ECO:0000313" key="1">
    <source>
        <dbReference type="EMBL" id="WOF16950.1"/>
    </source>
</evidence>
<evidence type="ECO:0000313" key="2">
    <source>
        <dbReference type="Proteomes" id="UP001301797"/>
    </source>
</evidence>
<dbReference type="EMBL" id="CP043875">
    <property type="protein sequence ID" value="WOF16950.1"/>
    <property type="molecule type" value="Genomic_DNA"/>
</dbReference>
<dbReference type="GeneID" id="85230454"/>
<reference evidence="1 2" key="1">
    <citation type="submission" date="2019-09" db="EMBL/GenBank/DDBJ databases">
        <title>The complete genome of Methanoplanus sp. FWC-SCC4.</title>
        <authorList>
            <person name="Chen S.-C."/>
            <person name="Zhou Y.-Z."/>
            <person name="Lai M.-C."/>
        </authorList>
    </citation>
    <scope>NUCLEOTIDE SEQUENCE [LARGE SCALE GENOMIC DNA]</scope>
    <source>
        <strain evidence="1 2">FWC-SCC4</strain>
    </source>
</reference>
<dbReference type="InterPro" id="IPR011856">
    <property type="entry name" value="tRNA_endonuc-like_dom_sf"/>
</dbReference>
<dbReference type="RefSeq" id="WP_317136394.1">
    <property type="nucleotide sequence ID" value="NZ_CP043875.1"/>
</dbReference>
<gene>
    <name evidence="1" type="ORF">F1737_09760</name>
</gene>
<dbReference type="Proteomes" id="UP001301797">
    <property type="component" value="Chromosome"/>
</dbReference>
<dbReference type="GO" id="GO:0003676">
    <property type="term" value="F:nucleic acid binding"/>
    <property type="evidence" value="ECO:0007669"/>
    <property type="project" value="InterPro"/>
</dbReference>
<dbReference type="Gene3D" id="3.40.1350.10">
    <property type="match status" value="1"/>
</dbReference>
<keyword evidence="2" id="KW-1185">Reference proteome</keyword>
<proteinExistence type="predicted"/>
<dbReference type="KEGG" id="mefw:F1737_09760"/>